<evidence type="ECO:0000256" key="1">
    <source>
        <dbReference type="ARBA" id="ARBA00010062"/>
    </source>
</evidence>
<dbReference type="InterPro" id="IPR051010">
    <property type="entry name" value="BCAA_transport"/>
</dbReference>
<comment type="caution">
    <text evidence="6">The sequence shown here is derived from an EMBL/GenBank/DDBJ whole genome shotgun (WGS) entry which is preliminary data.</text>
</comment>
<dbReference type="InterPro" id="IPR028081">
    <property type="entry name" value="Leu-bd"/>
</dbReference>
<sequence length="390" mass="40563">MLESVRPISIVTGAIALVLGGCGSKQDDSSIVIGVVTAQTGVLASYDQPSLAGFRMSIDEINARGGLGGKHPVKLLVRDTRSDTATTAAAAQELVDEGAKIMITPCDADPSIVAGQVTQPAGVPTLTFCGSSPILPGAVGDMMFTTYPTDNLQATALAKHAYESGLRKVYLLVSPDTTYTSGLPEYFGKVFTKLGGTVVGKGSFSMNQPDFSVAVTTIRNLKEQPDLIMTAAYEPDFPAFVRQLRAAGVTTPVFGADALGTPTIAGLGELANGVVFTSAGCATEGSKLEAFNQQFNKVTGHVPSSAYEVNGYEIGLLLDAAVKAATSMTGTAIRDALDNLENFEAVTGTITYRGTRRIPVRSVALLRYEGGKAQCLQSVTPAASEIPAPL</sequence>
<dbReference type="PANTHER" id="PTHR30483:SF6">
    <property type="entry name" value="PERIPLASMIC BINDING PROTEIN OF ABC TRANSPORTER FOR NATURAL AMINO ACIDS"/>
    <property type="match status" value="1"/>
</dbReference>
<dbReference type="PRINTS" id="PR00337">
    <property type="entry name" value="LEUILEVALBP"/>
</dbReference>
<organism evidence="6 7">
    <name type="scientific">Steroidobacter flavus</name>
    <dbReference type="NCBI Taxonomy" id="1842136"/>
    <lineage>
        <taxon>Bacteria</taxon>
        <taxon>Pseudomonadati</taxon>
        <taxon>Pseudomonadota</taxon>
        <taxon>Gammaproteobacteria</taxon>
        <taxon>Steroidobacterales</taxon>
        <taxon>Steroidobacteraceae</taxon>
        <taxon>Steroidobacter</taxon>
    </lineage>
</organism>
<keyword evidence="7" id="KW-1185">Reference proteome</keyword>
<keyword evidence="2" id="KW-0813">Transport</keyword>
<evidence type="ECO:0000313" key="6">
    <source>
        <dbReference type="EMBL" id="MFC4311485.1"/>
    </source>
</evidence>
<evidence type="ECO:0000313" key="7">
    <source>
        <dbReference type="Proteomes" id="UP001595904"/>
    </source>
</evidence>
<dbReference type="CDD" id="cd06347">
    <property type="entry name" value="PBP1_ABC_LivK_ligand_binding-like"/>
    <property type="match status" value="1"/>
</dbReference>
<evidence type="ECO:0000256" key="2">
    <source>
        <dbReference type="ARBA" id="ARBA00022448"/>
    </source>
</evidence>
<keyword evidence="4" id="KW-0029">Amino-acid transport</keyword>
<evidence type="ECO:0000256" key="3">
    <source>
        <dbReference type="ARBA" id="ARBA00022729"/>
    </source>
</evidence>
<gene>
    <name evidence="6" type="ORF">ACFPN2_20460</name>
</gene>
<dbReference type="EMBL" id="JBHSDU010000003">
    <property type="protein sequence ID" value="MFC4311485.1"/>
    <property type="molecule type" value="Genomic_DNA"/>
</dbReference>
<evidence type="ECO:0000256" key="4">
    <source>
        <dbReference type="ARBA" id="ARBA00022970"/>
    </source>
</evidence>
<dbReference type="InterPro" id="IPR028082">
    <property type="entry name" value="Peripla_BP_I"/>
</dbReference>
<comment type="similarity">
    <text evidence="1">Belongs to the leucine-binding protein family.</text>
</comment>
<evidence type="ECO:0000259" key="5">
    <source>
        <dbReference type="Pfam" id="PF13458"/>
    </source>
</evidence>
<dbReference type="InterPro" id="IPR000709">
    <property type="entry name" value="Leu_Ile_Val-bd"/>
</dbReference>
<protein>
    <submittedName>
        <fullName evidence="6">ABC transporter substrate-binding protein</fullName>
    </submittedName>
</protein>
<reference evidence="7" key="1">
    <citation type="journal article" date="2019" name="Int. J. Syst. Evol. Microbiol.">
        <title>The Global Catalogue of Microorganisms (GCM) 10K type strain sequencing project: providing services to taxonomists for standard genome sequencing and annotation.</title>
        <authorList>
            <consortium name="The Broad Institute Genomics Platform"/>
            <consortium name="The Broad Institute Genome Sequencing Center for Infectious Disease"/>
            <person name="Wu L."/>
            <person name="Ma J."/>
        </authorList>
    </citation>
    <scope>NUCLEOTIDE SEQUENCE [LARGE SCALE GENOMIC DNA]</scope>
    <source>
        <strain evidence="7">CGMCC 1.10759</strain>
    </source>
</reference>
<dbReference type="Gene3D" id="3.40.50.2300">
    <property type="match status" value="2"/>
</dbReference>
<accession>A0ABV8SWL3</accession>
<keyword evidence="3" id="KW-0732">Signal</keyword>
<proteinExistence type="inferred from homology"/>
<dbReference type="Pfam" id="PF13458">
    <property type="entry name" value="Peripla_BP_6"/>
    <property type="match status" value="1"/>
</dbReference>
<name>A0ABV8SWL3_9GAMM</name>
<feature type="domain" description="Leucine-binding protein" evidence="5">
    <location>
        <begin position="31"/>
        <end position="371"/>
    </location>
</feature>
<dbReference type="PROSITE" id="PS51257">
    <property type="entry name" value="PROKAR_LIPOPROTEIN"/>
    <property type="match status" value="1"/>
</dbReference>
<dbReference type="PANTHER" id="PTHR30483">
    <property type="entry name" value="LEUCINE-SPECIFIC-BINDING PROTEIN"/>
    <property type="match status" value="1"/>
</dbReference>
<dbReference type="RefSeq" id="WP_380599871.1">
    <property type="nucleotide sequence ID" value="NZ_JBHSDU010000003.1"/>
</dbReference>
<dbReference type="SUPFAM" id="SSF53822">
    <property type="entry name" value="Periplasmic binding protein-like I"/>
    <property type="match status" value="1"/>
</dbReference>
<dbReference type="Proteomes" id="UP001595904">
    <property type="component" value="Unassembled WGS sequence"/>
</dbReference>